<name>A0ABU9Z329_9RHOO</name>
<evidence type="ECO:0000256" key="1">
    <source>
        <dbReference type="ARBA" id="ARBA00022448"/>
    </source>
</evidence>
<dbReference type="Proteomes" id="UP001410394">
    <property type="component" value="Unassembled WGS sequence"/>
</dbReference>
<evidence type="ECO:0000313" key="6">
    <source>
        <dbReference type="Proteomes" id="UP001410394"/>
    </source>
</evidence>
<organism evidence="5 6">
    <name type="scientific">Uliginosibacterium sediminicola</name>
    <dbReference type="NCBI Taxonomy" id="2024550"/>
    <lineage>
        <taxon>Bacteria</taxon>
        <taxon>Pseudomonadati</taxon>
        <taxon>Pseudomonadota</taxon>
        <taxon>Betaproteobacteria</taxon>
        <taxon>Rhodocyclales</taxon>
        <taxon>Zoogloeaceae</taxon>
        <taxon>Uliginosibacterium</taxon>
    </lineage>
</organism>
<feature type="signal peptide" evidence="2">
    <location>
        <begin position="1"/>
        <end position="18"/>
    </location>
</feature>
<comment type="caution">
    <text evidence="5">The sequence shown here is derived from an EMBL/GenBank/DDBJ whole genome shotgun (WGS) entry which is preliminary data.</text>
</comment>
<sequence>MKIVLIPLLLIFSLGLQAHDGEDHGAAPAALIAGDGAQRLTDGSLFVPKPVQRSLAIRTQSAQSGEYPRIIEMSGRVIADPGSGGRVQATQAGLIEAGPGGLAQLGQRVSKGQVLAVLHATLDQASQADRQAALIELAAQIDVQDKRLARLNQLEGSVPRKDLEQARIELQSLQARQAGLARAVDARIALRAPVSGVVAASQVLIGQVVEARETLFEIVDPRRLAVEALAFDPQVVNGLGRASARLGDTADGVITLDFLGAGRSLREQALPVLFRVRPPASGALPNLALGQSLKLQVETAQRHSGIAVPVESIVRNAANENMLWLHTQAERFVARRVKTQPLDAKRVLVIEGLQAGERVVTQGASLLNQVR</sequence>
<dbReference type="SUPFAM" id="SSF111369">
    <property type="entry name" value="HlyD-like secretion proteins"/>
    <property type="match status" value="1"/>
</dbReference>
<feature type="domain" description="Multidrug resistance protein MdtA-like C-terminal permuted SH3" evidence="3">
    <location>
        <begin position="306"/>
        <end position="364"/>
    </location>
</feature>
<dbReference type="PANTHER" id="PTHR30097:SF4">
    <property type="entry name" value="SLR6042 PROTEIN"/>
    <property type="match status" value="1"/>
</dbReference>
<feature type="domain" description="CzcB-like barrel-sandwich hybrid" evidence="4">
    <location>
        <begin position="103"/>
        <end position="220"/>
    </location>
</feature>
<dbReference type="Pfam" id="PF25973">
    <property type="entry name" value="BSH_CzcB"/>
    <property type="match status" value="1"/>
</dbReference>
<dbReference type="Gene3D" id="2.40.50.100">
    <property type="match status" value="1"/>
</dbReference>
<evidence type="ECO:0000313" key="5">
    <source>
        <dbReference type="EMBL" id="MEN3070506.1"/>
    </source>
</evidence>
<keyword evidence="2" id="KW-0732">Signal</keyword>
<evidence type="ECO:0000259" key="3">
    <source>
        <dbReference type="Pfam" id="PF25967"/>
    </source>
</evidence>
<dbReference type="EMBL" id="JBDIVE010000014">
    <property type="protein sequence ID" value="MEN3070506.1"/>
    <property type="molecule type" value="Genomic_DNA"/>
</dbReference>
<dbReference type="Gene3D" id="2.40.420.20">
    <property type="match status" value="1"/>
</dbReference>
<accession>A0ABU9Z329</accession>
<dbReference type="PANTHER" id="PTHR30097">
    <property type="entry name" value="CATION EFFLUX SYSTEM PROTEIN CUSB"/>
    <property type="match status" value="1"/>
</dbReference>
<feature type="chain" id="PRO_5047339384" evidence="2">
    <location>
        <begin position="19"/>
        <end position="371"/>
    </location>
</feature>
<protein>
    <submittedName>
        <fullName evidence="5">HlyD family efflux transporter periplasmic adaptor subunit</fullName>
    </submittedName>
</protein>
<dbReference type="RefSeq" id="WP_345921282.1">
    <property type="nucleotide sequence ID" value="NZ_JBDIVE010000014.1"/>
</dbReference>
<gene>
    <name evidence="5" type="ORF">ABDB84_18625</name>
</gene>
<dbReference type="Pfam" id="PF25967">
    <property type="entry name" value="RND-MFP_C"/>
    <property type="match status" value="1"/>
</dbReference>
<dbReference type="Gene3D" id="1.10.287.470">
    <property type="entry name" value="Helix hairpin bin"/>
    <property type="match status" value="1"/>
</dbReference>
<dbReference type="InterPro" id="IPR058647">
    <property type="entry name" value="BSH_CzcB-like"/>
</dbReference>
<evidence type="ECO:0000256" key="2">
    <source>
        <dbReference type="SAM" id="SignalP"/>
    </source>
</evidence>
<evidence type="ECO:0000259" key="4">
    <source>
        <dbReference type="Pfam" id="PF25973"/>
    </source>
</evidence>
<keyword evidence="1" id="KW-0813">Transport</keyword>
<keyword evidence="6" id="KW-1185">Reference proteome</keyword>
<dbReference type="InterPro" id="IPR058627">
    <property type="entry name" value="MdtA-like_C"/>
</dbReference>
<proteinExistence type="predicted"/>
<reference evidence="5 6" key="1">
    <citation type="journal article" date="2018" name="Int. J. Syst. Evol. Microbiol.">
        <title>Uliginosibacterium sediminicola sp. nov., isolated from freshwater sediment.</title>
        <authorList>
            <person name="Hwang W.M."/>
            <person name="Kim S.M."/>
            <person name="Kang K."/>
            <person name="Ahn T.Y."/>
        </authorList>
    </citation>
    <scope>NUCLEOTIDE SEQUENCE [LARGE SCALE GENOMIC DNA]</scope>
    <source>
        <strain evidence="5 6">M1-21</strain>
    </source>
</reference>
<dbReference type="InterPro" id="IPR051909">
    <property type="entry name" value="MFP_Cation_Efflux"/>
</dbReference>